<evidence type="ECO:0000259" key="6">
    <source>
        <dbReference type="Pfam" id="PF01336"/>
    </source>
</evidence>
<dbReference type="GO" id="GO:0006289">
    <property type="term" value="P:nucleotide-excision repair"/>
    <property type="evidence" value="ECO:0007669"/>
    <property type="project" value="TreeGrafter"/>
</dbReference>
<dbReference type="GO" id="GO:0035861">
    <property type="term" value="C:site of double-strand break"/>
    <property type="evidence" value="ECO:0007669"/>
    <property type="project" value="TreeGrafter"/>
</dbReference>
<dbReference type="Gene3D" id="2.40.50.140">
    <property type="entry name" value="Nucleic acid-binding proteins"/>
    <property type="match status" value="1"/>
</dbReference>
<protein>
    <recommendedName>
        <fullName evidence="10">Replication protein A 32 kDa subunit</fullName>
    </recommendedName>
</protein>
<sequence length="262" mass="29253">MWYGSDFGNTTGGGFLNNTNTQADTPAKKEGVRRLQSIVPVVVRQIRDSPGDEFKLFGMSTQILHVCGILRHFEVLSTKATYTIEDHTGEIKAIWWLENDEDNTPNLPNVKEGSYVQVFGSLRNQDGDKILMVLRMFPVDDANVITNHLLQVIHTRLAAESMMKNSESTIKANNPGAELANSMSFMNDNPTDSGMGGLTTLQEKVYKILQTNKTQQGMDRATLLSNFNANQHRQVNEALEFLNNEGHAYSTVDNDHFKVTDA</sequence>
<dbReference type="Pfam" id="PF08784">
    <property type="entry name" value="RPA_C"/>
    <property type="match status" value="1"/>
</dbReference>
<evidence type="ECO:0000256" key="1">
    <source>
        <dbReference type="ARBA" id="ARBA00004123"/>
    </source>
</evidence>
<dbReference type="GO" id="GO:0006260">
    <property type="term" value="P:DNA replication"/>
    <property type="evidence" value="ECO:0007669"/>
    <property type="project" value="UniProtKB-KW"/>
</dbReference>
<dbReference type="GO" id="GO:0000724">
    <property type="term" value="P:double-strand break repair via homologous recombination"/>
    <property type="evidence" value="ECO:0007669"/>
    <property type="project" value="TreeGrafter"/>
</dbReference>
<feature type="domain" description="OB" evidence="6">
    <location>
        <begin position="66"/>
        <end position="135"/>
    </location>
</feature>
<evidence type="ECO:0000259" key="7">
    <source>
        <dbReference type="Pfam" id="PF08784"/>
    </source>
</evidence>
<name>A0A9P0DMZ2_PHACE</name>
<evidence type="ECO:0000256" key="2">
    <source>
        <dbReference type="ARBA" id="ARBA00007815"/>
    </source>
</evidence>
<evidence type="ECO:0000313" key="9">
    <source>
        <dbReference type="Proteomes" id="UP001153737"/>
    </source>
</evidence>
<evidence type="ECO:0000256" key="4">
    <source>
        <dbReference type="ARBA" id="ARBA00023125"/>
    </source>
</evidence>
<feature type="domain" description="Replication protein A C-terminal" evidence="7">
    <location>
        <begin position="158"/>
        <end position="254"/>
    </location>
</feature>
<dbReference type="SUPFAM" id="SSF46785">
    <property type="entry name" value="Winged helix' DNA-binding domain"/>
    <property type="match status" value="1"/>
</dbReference>
<dbReference type="Gene3D" id="1.10.10.10">
    <property type="entry name" value="Winged helix-like DNA-binding domain superfamily/Winged helix DNA-binding domain"/>
    <property type="match status" value="1"/>
</dbReference>
<keyword evidence="4" id="KW-0238">DNA-binding</keyword>
<proteinExistence type="inferred from homology"/>
<dbReference type="InterPro" id="IPR014892">
    <property type="entry name" value="RPA_C"/>
</dbReference>
<evidence type="ECO:0008006" key="10">
    <source>
        <dbReference type="Google" id="ProtNLM"/>
    </source>
</evidence>
<dbReference type="InterPro" id="IPR036388">
    <property type="entry name" value="WH-like_DNA-bd_sf"/>
</dbReference>
<dbReference type="PANTHER" id="PTHR13989:SF16">
    <property type="entry name" value="REPLICATION PROTEIN A2"/>
    <property type="match status" value="1"/>
</dbReference>
<dbReference type="Pfam" id="PF01336">
    <property type="entry name" value="tRNA_anti-codon"/>
    <property type="match status" value="1"/>
</dbReference>
<keyword evidence="3" id="KW-0235">DNA replication</keyword>
<dbReference type="PIRSF" id="PIRSF036949">
    <property type="entry name" value="RPA32"/>
    <property type="match status" value="1"/>
</dbReference>
<evidence type="ECO:0000313" key="8">
    <source>
        <dbReference type="EMBL" id="CAH1169892.1"/>
    </source>
</evidence>
<dbReference type="InterPro" id="IPR014646">
    <property type="entry name" value="Rfa2/RPA32"/>
</dbReference>
<dbReference type="InterPro" id="IPR040260">
    <property type="entry name" value="RFA2-like"/>
</dbReference>
<dbReference type="OrthoDB" id="25571at2759"/>
<comment type="similarity">
    <text evidence="2">Belongs to the replication factor A protein 2 family.</text>
</comment>
<dbReference type="InterPro" id="IPR036390">
    <property type="entry name" value="WH_DNA-bd_sf"/>
</dbReference>
<comment type="subcellular location">
    <subcellularLocation>
        <location evidence="1">Nucleus</location>
    </subcellularLocation>
</comment>
<gene>
    <name evidence="8" type="ORF">PHAECO_LOCUS9262</name>
</gene>
<dbReference type="GO" id="GO:0005662">
    <property type="term" value="C:DNA replication factor A complex"/>
    <property type="evidence" value="ECO:0007669"/>
    <property type="project" value="TreeGrafter"/>
</dbReference>
<accession>A0A9P0DMZ2</accession>
<dbReference type="InterPro" id="IPR012340">
    <property type="entry name" value="NA-bd_OB-fold"/>
</dbReference>
<dbReference type="GO" id="GO:0003697">
    <property type="term" value="F:single-stranded DNA binding"/>
    <property type="evidence" value="ECO:0007669"/>
    <property type="project" value="TreeGrafter"/>
</dbReference>
<dbReference type="Proteomes" id="UP001153737">
    <property type="component" value="Chromosome 5"/>
</dbReference>
<evidence type="ECO:0000256" key="5">
    <source>
        <dbReference type="ARBA" id="ARBA00023242"/>
    </source>
</evidence>
<dbReference type="CDD" id="cd04478">
    <property type="entry name" value="RPA2_DBD_D"/>
    <property type="match status" value="1"/>
</dbReference>
<dbReference type="EMBL" id="OU896711">
    <property type="protein sequence ID" value="CAH1169892.1"/>
    <property type="molecule type" value="Genomic_DNA"/>
</dbReference>
<reference evidence="8" key="2">
    <citation type="submission" date="2022-10" db="EMBL/GenBank/DDBJ databases">
        <authorList>
            <consortium name="ENA_rothamsted_submissions"/>
            <consortium name="culmorum"/>
            <person name="King R."/>
        </authorList>
    </citation>
    <scope>NUCLEOTIDE SEQUENCE</scope>
</reference>
<dbReference type="InterPro" id="IPR004365">
    <property type="entry name" value="NA-bd_OB_tRNA"/>
</dbReference>
<evidence type="ECO:0000256" key="3">
    <source>
        <dbReference type="ARBA" id="ARBA00022705"/>
    </source>
</evidence>
<organism evidence="8 9">
    <name type="scientific">Phaedon cochleariae</name>
    <name type="common">Mustard beetle</name>
    <dbReference type="NCBI Taxonomy" id="80249"/>
    <lineage>
        <taxon>Eukaryota</taxon>
        <taxon>Metazoa</taxon>
        <taxon>Ecdysozoa</taxon>
        <taxon>Arthropoda</taxon>
        <taxon>Hexapoda</taxon>
        <taxon>Insecta</taxon>
        <taxon>Pterygota</taxon>
        <taxon>Neoptera</taxon>
        <taxon>Endopterygota</taxon>
        <taxon>Coleoptera</taxon>
        <taxon>Polyphaga</taxon>
        <taxon>Cucujiformia</taxon>
        <taxon>Chrysomeloidea</taxon>
        <taxon>Chrysomelidae</taxon>
        <taxon>Chrysomelinae</taxon>
        <taxon>Chrysomelini</taxon>
        <taxon>Phaedon</taxon>
    </lineage>
</organism>
<keyword evidence="9" id="KW-1185">Reference proteome</keyword>
<dbReference type="AlphaFoldDB" id="A0A9P0DMZ2"/>
<dbReference type="FunFam" id="1.10.10.10:FF:000168">
    <property type="entry name" value="Replication protein A 32 kDa subunit"/>
    <property type="match status" value="1"/>
</dbReference>
<dbReference type="PANTHER" id="PTHR13989">
    <property type="entry name" value="REPLICATION PROTEIN A-RELATED"/>
    <property type="match status" value="1"/>
</dbReference>
<dbReference type="GO" id="GO:0000781">
    <property type="term" value="C:chromosome, telomeric region"/>
    <property type="evidence" value="ECO:0007669"/>
    <property type="project" value="TreeGrafter"/>
</dbReference>
<keyword evidence="5" id="KW-0539">Nucleus</keyword>
<dbReference type="SUPFAM" id="SSF50249">
    <property type="entry name" value="Nucleic acid-binding proteins"/>
    <property type="match status" value="1"/>
</dbReference>
<reference evidence="8" key="1">
    <citation type="submission" date="2022-01" db="EMBL/GenBank/DDBJ databases">
        <authorList>
            <person name="King R."/>
        </authorList>
    </citation>
    <scope>NUCLEOTIDE SEQUENCE</scope>
</reference>